<sequence length="98" mass="10226">MSAPVCENKLQCQLNGVVGTAMFLSVMILLWAGYDMLSTRMSLKGAVFATLLLAPTLASVAFAALMKQTGRSMGWAGLAFTAGGAAWGVFVLNGVTHL</sequence>
<dbReference type="EMBL" id="CYTW01000003">
    <property type="protein sequence ID" value="CUK04330.1"/>
    <property type="molecule type" value="Genomic_DNA"/>
</dbReference>
<proteinExistence type="predicted"/>
<dbReference type="Proteomes" id="UP000051870">
    <property type="component" value="Unassembled WGS sequence"/>
</dbReference>
<evidence type="ECO:0000313" key="3">
    <source>
        <dbReference type="Proteomes" id="UP000051870"/>
    </source>
</evidence>
<name>A0A0N7M9W5_9RHOB</name>
<feature type="transmembrane region" description="Helical" evidence="1">
    <location>
        <begin position="73"/>
        <end position="92"/>
    </location>
</feature>
<keyword evidence="1" id="KW-1133">Transmembrane helix</keyword>
<feature type="transmembrane region" description="Helical" evidence="1">
    <location>
        <begin position="12"/>
        <end position="34"/>
    </location>
</feature>
<evidence type="ECO:0000313" key="2">
    <source>
        <dbReference type="EMBL" id="CUK04330.1"/>
    </source>
</evidence>
<dbReference type="GeneID" id="83881777"/>
<feature type="transmembrane region" description="Helical" evidence="1">
    <location>
        <begin position="46"/>
        <end position="66"/>
    </location>
</feature>
<gene>
    <name evidence="2" type="ORF">PH7735_02768</name>
</gene>
<keyword evidence="1" id="KW-0812">Transmembrane</keyword>
<protein>
    <submittedName>
        <fullName evidence="2">Uncharacterized protein</fullName>
    </submittedName>
</protein>
<accession>A0A0N7M9W5</accession>
<dbReference type="RefSeq" id="WP_058311953.1">
    <property type="nucleotide sequence ID" value="NZ_CYTW01000003.1"/>
</dbReference>
<dbReference type="STRING" id="1715693.PH7735_02768"/>
<keyword evidence="3" id="KW-1185">Reference proteome</keyword>
<evidence type="ECO:0000256" key="1">
    <source>
        <dbReference type="SAM" id="Phobius"/>
    </source>
</evidence>
<reference evidence="3" key="1">
    <citation type="submission" date="2015-09" db="EMBL/GenBank/DDBJ databases">
        <authorList>
            <person name="Rodrigo-Torres Lidia"/>
            <person name="Arahal R.David."/>
        </authorList>
    </citation>
    <scope>NUCLEOTIDE SEQUENCE [LARGE SCALE GENOMIC DNA]</scope>
    <source>
        <strain evidence="3">CECT 7735</strain>
    </source>
</reference>
<keyword evidence="1" id="KW-0472">Membrane</keyword>
<organism evidence="2 3">
    <name type="scientific">Shimia thalassica</name>
    <dbReference type="NCBI Taxonomy" id="1715693"/>
    <lineage>
        <taxon>Bacteria</taxon>
        <taxon>Pseudomonadati</taxon>
        <taxon>Pseudomonadota</taxon>
        <taxon>Alphaproteobacteria</taxon>
        <taxon>Rhodobacterales</taxon>
        <taxon>Roseobacteraceae</taxon>
    </lineage>
</organism>
<dbReference type="AlphaFoldDB" id="A0A0N7M9W5"/>